<dbReference type="InterPro" id="IPR000847">
    <property type="entry name" value="LysR_HTH_N"/>
</dbReference>
<dbReference type="EMBL" id="WNKW01000003">
    <property type="protein sequence ID" value="MTW33781.1"/>
    <property type="molecule type" value="Genomic_DNA"/>
</dbReference>
<comment type="similarity">
    <text evidence="1">Belongs to the LysR transcriptional regulatory family.</text>
</comment>
<keyword evidence="4" id="KW-0804">Transcription</keyword>
<organism evidence="6 7">
    <name type="scientific">Pseudoduganella danionis</name>
    <dbReference type="NCBI Taxonomy" id="1890295"/>
    <lineage>
        <taxon>Bacteria</taxon>
        <taxon>Pseudomonadati</taxon>
        <taxon>Pseudomonadota</taxon>
        <taxon>Betaproteobacteria</taxon>
        <taxon>Burkholderiales</taxon>
        <taxon>Oxalobacteraceae</taxon>
        <taxon>Telluria group</taxon>
        <taxon>Pseudoduganella</taxon>
    </lineage>
</organism>
<dbReference type="InterPro" id="IPR005119">
    <property type="entry name" value="LysR_subst-bd"/>
</dbReference>
<accession>A0ABW9SP21</accession>
<dbReference type="PANTHER" id="PTHR30118:SF15">
    <property type="entry name" value="TRANSCRIPTIONAL REGULATORY PROTEIN"/>
    <property type="match status" value="1"/>
</dbReference>
<keyword evidence="2" id="KW-0805">Transcription regulation</keyword>
<dbReference type="SUPFAM" id="SSF53850">
    <property type="entry name" value="Periplasmic binding protein-like II"/>
    <property type="match status" value="1"/>
</dbReference>
<dbReference type="Pfam" id="PF00126">
    <property type="entry name" value="HTH_1"/>
    <property type="match status" value="1"/>
</dbReference>
<evidence type="ECO:0000313" key="6">
    <source>
        <dbReference type="EMBL" id="MTW33781.1"/>
    </source>
</evidence>
<proteinExistence type="inferred from homology"/>
<evidence type="ECO:0000313" key="7">
    <source>
        <dbReference type="Proteomes" id="UP000735592"/>
    </source>
</evidence>
<dbReference type="InterPro" id="IPR050389">
    <property type="entry name" value="LysR-type_TF"/>
</dbReference>
<dbReference type="PANTHER" id="PTHR30118">
    <property type="entry name" value="HTH-TYPE TRANSCRIPTIONAL REGULATOR LEUO-RELATED"/>
    <property type="match status" value="1"/>
</dbReference>
<gene>
    <name evidence="6" type="ORF">GM655_13260</name>
</gene>
<reference evidence="6 7" key="1">
    <citation type="submission" date="2019-11" db="EMBL/GenBank/DDBJ databases">
        <title>Type strains purchased from KCTC, JCM and DSMZ.</title>
        <authorList>
            <person name="Lu H."/>
        </authorList>
    </citation>
    <scope>NUCLEOTIDE SEQUENCE [LARGE SCALE GENOMIC DNA]</scope>
    <source>
        <strain evidence="6 7">DSM 103461</strain>
    </source>
</reference>
<evidence type="ECO:0000256" key="1">
    <source>
        <dbReference type="ARBA" id="ARBA00009437"/>
    </source>
</evidence>
<name>A0ABW9SP21_9BURK</name>
<evidence type="ECO:0000256" key="2">
    <source>
        <dbReference type="ARBA" id="ARBA00023015"/>
    </source>
</evidence>
<dbReference type="Gene3D" id="1.10.10.10">
    <property type="entry name" value="Winged helix-like DNA-binding domain superfamily/Winged helix DNA-binding domain"/>
    <property type="match status" value="1"/>
</dbReference>
<dbReference type="InterPro" id="IPR036388">
    <property type="entry name" value="WH-like_DNA-bd_sf"/>
</dbReference>
<sequence length="301" mass="32608">MFEKLEICHLRLLREIYATGTVSAAAEALNISQQAASLQLKKIRAILGDPVFQRSGHGVVATAYGQQIRGHIDQLFALISSMPKPSDEPLESMVRSLSISATDYTQLILVDPLFRQLRARAPQVKLKLSNIESFSLNRRLQTGELDIAFTSSGYVPEGLMSTPLFTEKYMCVSAQALANNAAPLAISALAQHDFLVVSPGVASFDGSASSWFAQQGLKRNVVATVPSFWMAQAYLRQSDLVAFIPSRLMPSAGLVEIPLQKYPPGFQVVAAYHGAMSGDPLLTWVLDIARALPGNASSVCL</sequence>
<keyword evidence="7" id="KW-1185">Reference proteome</keyword>
<dbReference type="PROSITE" id="PS50931">
    <property type="entry name" value="HTH_LYSR"/>
    <property type="match status" value="1"/>
</dbReference>
<keyword evidence="3" id="KW-0238">DNA-binding</keyword>
<protein>
    <submittedName>
        <fullName evidence="6">LysR family transcriptional regulator</fullName>
    </submittedName>
</protein>
<evidence type="ECO:0000259" key="5">
    <source>
        <dbReference type="PROSITE" id="PS50931"/>
    </source>
</evidence>
<dbReference type="PRINTS" id="PR00039">
    <property type="entry name" value="HTHLYSR"/>
</dbReference>
<comment type="caution">
    <text evidence="6">The sequence shown here is derived from an EMBL/GenBank/DDBJ whole genome shotgun (WGS) entry which is preliminary data.</text>
</comment>
<dbReference type="SUPFAM" id="SSF46785">
    <property type="entry name" value="Winged helix' DNA-binding domain"/>
    <property type="match status" value="1"/>
</dbReference>
<feature type="domain" description="HTH lysR-type" evidence="5">
    <location>
        <begin position="5"/>
        <end position="62"/>
    </location>
</feature>
<dbReference type="RefSeq" id="WP_155435135.1">
    <property type="nucleotide sequence ID" value="NZ_JBHLXK010000005.1"/>
</dbReference>
<evidence type="ECO:0000256" key="3">
    <source>
        <dbReference type="ARBA" id="ARBA00023125"/>
    </source>
</evidence>
<evidence type="ECO:0000256" key="4">
    <source>
        <dbReference type="ARBA" id="ARBA00023163"/>
    </source>
</evidence>
<dbReference type="Proteomes" id="UP000735592">
    <property type="component" value="Unassembled WGS sequence"/>
</dbReference>
<dbReference type="InterPro" id="IPR036390">
    <property type="entry name" value="WH_DNA-bd_sf"/>
</dbReference>
<dbReference type="Gene3D" id="3.40.190.10">
    <property type="entry name" value="Periplasmic binding protein-like II"/>
    <property type="match status" value="2"/>
</dbReference>
<dbReference type="Pfam" id="PF03466">
    <property type="entry name" value="LysR_substrate"/>
    <property type="match status" value="1"/>
</dbReference>